<protein>
    <recommendedName>
        <fullName evidence="3">Glycosyltransferase N-terminal domain-containing protein</fullName>
    </recommendedName>
</protein>
<evidence type="ECO:0000313" key="5">
    <source>
        <dbReference type="Proteomes" id="UP001054252"/>
    </source>
</evidence>
<sequence length="481" mass="54199">MMELLCSLSSSSIQLHVHYVSSSIHACQAKLRFSHPFLLSKIQFPELQLSPCPTNPNLPPSFESSMQFHQPLAALLQTLSSQAKKLVGIHATLMSYAVQDTASLPNAELCSFFYFSASVPFSLIEGDQIDLLACIDQGEKMRWAVGPLIQMICNHEENNSNNRKHKCLDWLDKQPPNSMIYVSFGTQSSMESKQIKELTIGLELKNGRTGDGVKRVDSSGGNIGHPLVGGFMSHYGWGSYLESVSMGVHIAAWPMGTDQPRNAAFVTRVLKVGLEVLGWSRREELATALSILEVVRVLMAFVEATETKSFNFIMTVMLCSSFLYGERFHDSRVVDKMLVSLPDRFEPKVAAIKESYDLSKLSIKALTGKLQAHEKRLAMRYDESVEGAFQAKHKGKYLVASSNWKQEANKVEKGKQQVESSRNFDKKDKFPPCPNCRTTNHLEKDYWHKGKPRFYCNNCKKISHTEKFCKAKQVQFRPKQV</sequence>
<comment type="similarity">
    <text evidence="1">Belongs to the UDP-glycosyltransferase family.</text>
</comment>
<dbReference type="PANTHER" id="PTHR48044:SF22">
    <property type="entry name" value="GLYCOSYLTRANSFERASE"/>
    <property type="match status" value="1"/>
</dbReference>
<dbReference type="InterPro" id="IPR058980">
    <property type="entry name" value="Glyco_transf_N"/>
</dbReference>
<evidence type="ECO:0000259" key="3">
    <source>
        <dbReference type="Pfam" id="PF26168"/>
    </source>
</evidence>
<proteinExistence type="inferred from homology"/>
<dbReference type="Pfam" id="PF00201">
    <property type="entry name" value="UDPGT"/>
    <property type="match status" value="1"/>
</dbReference>
<dbReference type="Proteomes" id="UP001054252">
    <property type="component" value="Unassembled WGS sequence"/>
</dbReference>
<feature type="domain" description="Glycosyltransferase N-terminal" evidence="3">
    <location>
        <begin position="7"/>
        <end position="119"/>
    </location>
</feature>
<name>A0AAV5KDE4_9ROSI</name>
<organism evidence="4 5">
    <name type="scientific">Rubroshorea leprosula</name>
    <dbReference type="NCBI Taxonomy" id="152421"/>
    <lineage>
        <taxon>Eukaryota</taxon>
        <taxon>Viridiplantae</taxon>
        <taxon>Streptophyta</taxon>
        <taxon>Embryophyta</taxon>
        <taxon>Tracheophyta</taxon>
        <taxon>Spermatophyta</taxon>
        <taxon>Magnoliopsida</taxon>
        <taxon>eudicotyledons</taxon>
        <taxon>Gunneridae</taxon>
        <taxon>Pentapetalae</taxon>
        <taxon>rosids</taxon>
        <taxon>malvids</taxon>
        <taxon>Malvales</taxon>
        <taxon>Dipterocarpaceae</taxon>
        <taxon>Rubroshorea</taxon>
    </lineage>
</organism>
<dbReference type="GO" id="GO:0008194">
    <property type="term" value="F:UDP-glycosyltransferase activity"/>
    <property type="evidence" value="ECO:0007669"/>
    <property type="project" value="InterPro"/>
</dbReference>
<dbReference type="InterPro" id="IPR002213">
    <property type="entry name" value="UDP_glucos_trans"/>
</dbReference>
<gene>
    <name evidence="4" type="ORF">SLEP1_g32471</name>
</gene>
<evidence type="ECO:0000256" key="2">
    <source>
        <dbReference type="ARBA" id="ARBA00022679"/>
    </source>
</evidence>
<accession>A0AAV5KDE4</accession>
<evidence type="ECO:0000256" key="1">
    <source>
        <dbReference type="ARBA" id="ARBA00009995"/>
    </source>
</evidence>
<keyword evidence="5" id="KW-1185">Reference proteome</keyword>
<dbReference type="EMBL" id="BPVZ01000060">
    <property type="protein sequence ID" value="GKV22614.1"/>
    <property type="molecule type" value="Genomic_DNA"/>
</dbReference>
<keyword evidence="2" id="KW-0808">Transferase</keyword>
<dbReference type="Gene3D" id="3.40.50.2000">
    <property type="entry name" value="Glycogen Phosphorylase B"/>
    <property type="match status" value="2"/>
</dbReference>
<dbReference type="Pfam" id="PF26168">
    <property type="entry name" value="Glyco_transf_N"/>
    <property type="match status" value="1"/>
</dbReference>
<dbReference type="GO" id="GO:1901135">
    <property type="term" value="P:carbohydrate derivative metabolic process"/>
    <property type="evidence" value="ECO:0007669"/>
    <property type="project" value="UniProtKB-ARBA"/>
</dbReference>
<dbReference type="AlphaFoldDB" id="A0AAV5KDE4"/>
<dbReference type="PANTHER" id="PTHR48044">
    <property type="entry name" value="GLYCOSYLTRANSFERASE"/>
    <property type="match status" value="1"/>
</dbReference>
<dbReference type="SUPFAM" id="SSF53756">
    <property type="entry name" value="UDP-Glycosyltransferase/glycogen phosphorylase"/>
    <property type="match status" value="1"/>
</dbReference>
<evidence type="ECO:0000313" key="4">
    <source>
        <dbReference type="EMBL" id="GKV22614.1"/>
    </source>
</evidence>
<comment type="caution">
    <text evidence="4">The sequence shown here is derived from an EMBL/GenBank/DDBJ whole genome shotgun (WGS) entry which is preliminary data.</text>
</comment>
<reference evidence="4 5" key="1">
    <citation type="journal article" date="2021" name="Commun. Biol.">
        <title>The genome of Shorea leprosula (Dipterocarpaceae) highlights the ecological relevance of drought in aseasonal tropical rainforests.</title>
        <authorList>
            <person name="Ng K.K.S."/>
            <person name="Kobayashi M.J."/>
            <person name="Fawcett J.A."/>
            <person name="Hatakeyama M."/>
            <person name="Paape T."/>
            <person name="Ng C.H."/>
            <person name="Ang C.C."/>
            <person name="Tnah L.H."/>
            <person name="Lee C.T."/>
            <person name="Nishiyama T."/>
            <person name="Sese J."/>
            <person name="O'Brien M.J."/>
            <person name="Copetti D."/>
            <person name="Mohd Noor M.I."/>
            <person name="Ong R.C."/>
            <person name="Putra M."/>
            <person name="Sireger I.Z."/>
            <person name="Indrioko S."/>
            <person name="Kosugi Y."/>
            <person name="Izuno A."/>
            <person name="Isagi Y."/>
            <person name="Lee S.L."/>
            <person name="Shimizu K.K."/>
        </authorList>
    </citation>
    <scope>NUCLEOTIDE SEQUENCE [LARGE SCALE GENOMIC DNA]</scope>
    <source>
        <strain evidence="4">214</strain>
    </source>
</reference>